<evidence type="ECO:0000259" key="1">
    <source>
        <dbReference type="Pfam" id="PF02627"/>
    </source>
</evidence>
<sequence length="145" mass="15690">MQLSAGAGPLQELGAAVRYRTRMSARTREIAILAVAAATGSDFERYAHERVGRAVGLTDEELSTLAAGTFTSEDPTETAAYSLCRRLQDDPRPLDQDEYEAAVTPLGREGVVELVVLIGYYRTLAQLMDVFAIGAPSSRKGSTRH</sequence>
<dbReference type="Pfam" id="PF02627">
    <property type="entry name" value="CMD"/>
    <property type="match status" value="1"/>
</dbReference>
<evidence type="ECO:0000313" key="3">
    <source>
        <dbReference type="Proteomes" id="UP001596058"/>
    </source>
</evidence>
<gene>
    <name evidence="2" type="ORF">ACFPZ3_05265</name>
</gene>
<comment type="caution">
    <text evidence="2">The sequence shown here is derived from an EMBL/GenBank/DDBJ whole genome shotgun (WGS) entry which is preliminary data.</text>
</comment>
<evidence type="ECO:0000313" key="2">
    <source>
        <dbReference type="EMBL" id="MFC5823256.1"/>
    </source>
</evidence>
<name>A0ABW1CF39_9ACTN</name>
<dbReference type="InterPro" id="IPR003779">
    <property type="entry name" value="CMD-like"/>
</dbReference>
<dbReference type="SUPFAM" id="SSF69118">
    <property type="entry name" value="AhpD-like"/>
    <property type="match status" value="1"/>
</dbReference>
<feature type="domain" description="Carboxymuconolactone decarboxylase-like" evidence="1">
    <location>
        <begin position="11"/>
        <end position="81"/>
    </location>
</feature>
<dbReference type="EMBL" id="JBHSPA010000007">
    <property type="protein sequence ID" value="MFC5823256.1"/>
    <property type="molecule type" value="Genomic_DNA"/>
</dbReference>
<dbReference type="PANTHER" id="PTHR34846">
    <property type="entry name" value="4-CARBOXYMUCONOLACTONE DECARBOXYLASE FAMILY PROTEIN (AFU_ORTHOLOGUE AFUA_6G11590)"/>
    <property type="match status" value="1"/>
</dbReference>
<protein>
    <submittedName>
        <fullName evidence="2">Carboxymuconolactone decarboxylase family protein</fullName>
    </submittedName>
</protein>
<dbReference type="PANTHER" id="PTHR34846:SF11">
    <property type="entry name" value="4-CARBOXYMUCONOLACTONE DECARBOXYLASE FAMILY PROTEIN (AFU_ORTHOLOGUE AFUA_6G11590)"/>
    <property type="match status" value="1"/>
</dbReference>
<reference evidence="3" key="1">
    <citation type="journal article" date="2019" name="Int. J. Syst. Evol. Microbiol.">
        <title>The Global Catalogue of Microorganisms (GCM) 10K type strain sequencing project: providing services to taxonomists for standard genome sequencing and annotation.</title>
        <authorList>
            <consortium name="The Broad Institute Genomics Platform"/>
            <consortium name="The Broad Institute Genome Sequencing Center for Infectious Disease"/>
            <person name="Wu L."/>
            <person name="Ma J."/>
        </authorList>
    </citation>
    <scope>NUCLEOTIDE SEQUENCE [LARGE SCALE GENOMIC DNA]</scope>
    <source>
        <strain evidence="3">CCUG 53903</strain>
    </source>
</reference>
<dbReference type="Proteomes" id="UP001596058">
    <property type="component" value="Unassembled WGS sequence"/>
</dbReference>
<dbReference type="InterPro" id="IPR029032">
    <property type="entry name" value="AhpD-like"/>
</dbReference>
<dbReference type="RefSeq" id="WP_379512795.1">
    <property type="nucleotide sequence ID" value="NZ_JBHSPA010000007.1"/>
</dbReference>
<accession>A0ABW1CF39</accession>
<keyword evidence="3" id="KW-1185">Reference proteome</keyword>
<proteinExistence type="predicted"/>
<organism evidence="2 3">
    <name type="scientific">Nonomuraea insulae</name>
    <dbReference type="NCBI Taxonomy" id="1616787"/>
    <lineage>
        <taxon>Bacteria</taxon>
        <taxon>Bacillati</taxon>
        <taxon>Actinomycetota</taxon>
        <taxon>Actinomycetes</taxon>
        <taxon>Streptosporangiales</taxon>
        <taxon>Streptosporangiaceae</taxon>
        <taxon>Nonomuraea</taxon>
    </lineage>
</organism>
<dbReference type="Gene3D" id="1.20.1290.10">
    <property type="entry name" value="AhpD-like"/>
    <property type="match status" value="1"/>
</dbReference>